<dbReference type="PIRSF" id="PIRSF005419">
    <property type="entry name" value="FlhA"/>
    <property type="match status" value="1"/>
</dbReference>
<dbReference type="InterPro" id="IPR042196">
    <property type="entry name" value="FHIPEP_4"/>
</dbReference>
<dbReference type="InterPro" id="IPR001712">
    <property type="entry name" value="T3SS_FHIPEP"/>
</dbReference>
<evidence type="ECO:0000256" key="3">
    <source>
        <dbReference type="ARBA" id="ARBA00022475"/>
    </source>
</evidence>
<evidence type="ECO:0000313" key="8">
    <source>
        <dbReference type="Proteomes" id="UP000625930"/>
    </source>
</evidence>
<dbReference type="PRINTS" id="PR00949">
    <property type="entry name" value="TYPE3IMAPROT"/>
</dbReference>
<dbReference type="EMBL" id="JADUNP010000011">
    <property type="protein sequence ID" value="MBH1652092.1"/>
    <property type="molecule type" value="Genomic_DNA"/>
</dbReference>
<dbReference type="Gene3D" id="3.40.50.12790">
    <property type="entry name" value="FHIPEP family, domain 4"/>
    <property type="match status" value="1"/>
</dbReference>
<keyword evidence="3" id="KW-1003">Cell membrane</keyword>
<dbReference type="Gene3D" id="1.10.8.540">
    <property type="entry name" value="FHIPEP family, domain 3"/>
    <property type="match status" value="1"/>
</dbReference>
<comment type="caution">
    <text evidence="7">The sequence shown here is derived from an EMBL/GenBank/DDBJ whole genome shotgun (WGS) entry which is preliminary data.</text>
</comment>
<dbReference type="InterPro" id="IPR042193">
    <property type="entry name" value="FHIPEP_3"/>
</dbReference>
<evidence type="ECO:0000256" key="6">
    <source>
        <dbReference type="ARBA" id="ARBA00023136"/>
    </source>
</evidence>
<dbReference type="PANTHER" id="PTHR30161">
    <property type="entry name" value="FLAGELLAR EXPORT PROTEIN, MEMBRANE FLHA SUBUNIT-RELATED"/>
    <property type="match status" value="1"/>
</dbReference>
<dbReference type="GO" id="GO:0005886">
    <property type="term" value="C:plasma membrane"/>
    <property type="evidence" value="ECO:0007669"/>
    <property type="project" value="UniProtKB-SubCell"/>
</dbReference>
<evidence type="ECO:0000256" key="1">
    <source>
        <dbReference type="ARBA" id="ARBA00004651"/>
    </source>
</evidence>
<comment type="subcellular location">
    <subcellularLocation>
        <location evidence="1">Cell membrane</location>
        <topology evidence="1">Multi-pass membrane protein</topology>
    </subcellularLocation>
</comment>
<evidence type="ECO:0000256" key="4">
    <source>
        <dbReference type="ARBA" id="ARBA00022692"/>
    </source>
</evidence>
<reference evidence="7" key="1">
    <citation type="submission" date="2020-11" db="EMBL/GenBank/DDBJ databases">
        <title>Enhanced detection system for hospital associated transmission using whole genome sequencing surveillance.</title>
        <authorList>
            <person name="Harrison L.H."/>
            <person name="Van Tyne D."/>
            <person name="Marsh J.W."/>
            <person name="Griffith M.P."/>
            <person name="Snyder D.J."/>
            <person name="Cooper V.S."/>
            <person name="Mustapha M."/>
        </authorList>
    </citation>
    <scope>NUCLEOTIDE SEQUENCE</scope>
    <source>
        <strain evidence="7">STEN00091</strain>
    </source>
</reference>
<sequence length="686" mass="74182">MKLLLSQMWGGRRDLALVALVIGVLVVLFVPIPPVLLDFLLVVNISMAMLILLVTFFTDTPLKFSTFPTILLLSTLFRLSLNVSATRLILEGGDAGRVINAIGEFVIGGNYIVGIVVFLILVVVQYVVVTSGAQRVAEVAARFTLDSMPGKQMSIDADMNMGLIDEHEARLRRAQIEKEANFYGAMDGATKFVKGDAIAGIIIILTNIIGGLAIGIAQLGLPWGEAVQHFTLMTIGDGIVTQIPSLVIAVATGIIITRAAADAQLGTEIPRQVMANPKALAIVAMVLLLVLLLPGFPKLPVMAVLLVLGGLGWAAMRARAGDVAELAQGIAEAKADAKAGEGASDWMRIEPIEIQLGGELADAFLGADGDLADRIAHVRRQFAQDMGFLVPRVQTSRRPELRGNAYEIHFQGTRAGQGELTIDRVLAINPGGSRARLEGPETRDPAYGLPAQWISKEQRQHARSAGYTLVDADTVVITHLSELIKRHCADLLTRAEAERMVNRLREQQGSLVEELVPGVLTYSEIQKVLQHLLREQVSIRHLEAILEVLVDAGRTTKQPDELAERVRERLGAAICQSLRDAQGDLHVMTLSPELERTLLANLRPIDGRAGSLFGDMAQLDGFMKNLASQAESMMGRSLVPVLLCPSPARRSLRALLVRSMPYLAVLGLNEVPATLPVRSFAAIQSH</sequence>
<dbReference type="AlphaFoldDB" id="A0A6B8J270"/>
<dbReference type="InterPro" id="IPR042194">
    <property type="entry name" value="FHIPEP_1"/>
</dbReference>
<proteinExistence type="inferred from homology"/>
<dbReference type="Pfam" id="PF00771">
    <property type="entry name" value="FHIPEP"/>
    <property type="match status" value="1"/>
</dbReference>
<dbReference type="GO" id="GO:0009306">
    <property type="term" value="P:protein secretion"/>
    <property type="evidence" value="ECO:0007669"/>
    <property type="project" value="InterPro"/>
</dbReference>
<dbReference type="PROSITE" id="PS00994">
    <property type="entry name" value="FHIPEP"/>
    <property type="match status" value="1"/>
</dbReference>
<accession>A0A6B8J270</accession>
<evidence type="ECO:0000256" key="5">
    <source>
        <dbReference type="ARBA" id="ARBA00022989"/>
    </source>
</evidence>
<dbReference type="Gene3D" id="3.40.30.60">
    <property type="entry name" value="FHIPEP family, domain 1"/>
    <property type="match status" value="1"/>
</dbReference>
<name>A0A6B8J270_STEMA</name>
<comment type="similarity">
    <text evidence="2">Belongs to the FHIPEP (flagella/HR/invasion proteins export pore) family.</text>
</comment>
<keyword evidence="5" id="KW-1133">Transmembrane helix</keyword>
<dbReference type="GO" id="GO:0044780">
    <property type="term" value="P:bacterial-type flagellum assembly"/>
    <property type="evidence" value="ECO:0007669"/>
    <property type="project" value="TreeGrafter"/>
</dbReference>
<dbReference type="InterPro" id="IPR025505">
    <property type="entry name" value="FHIPEP_CS"/>
</dbReference>
<keyword evidence="4" id="KW-0812">Transmembrane</keyword>
<evidence type="ECO:0000256" key="2">
    <source>
        <dbReference type="ARBA" id="ARBA00008835"/>
    </source>
</evidence>
<keyword evidence="6" id="KW-0472">Membrane</keyword>
<dbReference type="RefSeq" id="WP_154262672.1">
    <property type="nucleotide sequence ID" value="NZ_CP040438.1"/>
</dbReference>
<organism evidence="7 8">
    <name type="scientific">Stenotrophomonas maltophilia</name>
    <name type="common">Pseudomonas maltophilia</name>
    <name type="synonym">Xanthomonas maltophilia</name>
    <dbReference type="NCBI Taxonomy" id="40324"/>
    <lineage>
        <taxon>Bacteria</taxon>
        <taxon>Pseudomonadati</taxon>
        <taxon>Pseudomonadota</taxon>
        <taxon>Gammaproteobacteria</taxon>
        <taxon>Lysobacterales</taxon>
        <taxon>Lysobacteraceae</taxon>
        <taxon>Stenotrophomonas</taxon>
        <taxon>Stenotrophomonas maltophilia group</taxon>
    </lineage>
</organism>
<gene>
    <name evidence="7" type="ORF">I5U67_07920</name>
</gene>
<dbReference type="Proteomes" id="UP000625930">
    <property type="component" value="Unassembled WGS sequence"/>
</dbReference>
<protein>
    <submittedName>
        <fullName evidence="7">FHIPEP family type III secretion protein</fullName>
    </submittedName>
</protein>
<evidence type="ECO:0000313" key="7">
    <source>
        <dbReference type="EMBL" id="MBH1652092.1"/>
    </source>
</evidence>
<dbReference type="PANTHER" id="PTHR30161:SF1">
    <property type="entry name" value="FLAGELLAR BIOSYNTHESIS PROTEIN FLHA-RELATED"/>
    <property type="match status" value="1"/>
</dbReference>